<comment type="caution">
    <text evidence="2">The sequence shown here is derived from an EMBL/GenBank/DDBJ whole genome shotgun (WGS) entry which is preliminary data.</text>
</comment>
<name>A0A5D0CLP2_9BACL</name>
<evidence type="ECO:0008006" key="4">
    <source>
        <dbReference type="Google" id="ProtNLM"/>
    </source>
</evidence>
<feature type="chain" id="PRO_5039589109" description="DUF1795 domain-containing protein" evidence="1">
    <location>
        <begin position="24"/>
        <end position="340"/>
    </location>
</feature>
<gene>
    <name evidence="2" type="ORF">FRY98_23615</name>
</gene>
<accession>A0A5D0CLP2</accession>
<evidence type="ECO:0000313" key="2">
    <source>
        <dbReference type="EMBL" id="TYA10771.1"/>
    </source>
</evidence>
<organism evidence="2 3">
    <name type="scientific">Paenibacillus faecis</name>
    <dbReference type="NCBI Taxonomy" id="862114"/>
    <lineage>
        <taxon>Bacteria</taxon>
        <taxon>Bacillati</taxon>
        <taxon>Bacillota</taxon>
        <taxon>Bacilli</taxon>
        <taxon>Bacillales</taxon>
        <taxon>Paenibacillaceae</taxon>
        <taxon>Paenibacillus</taxon>
    </lineage>
</organism>
<protein>
    <recommendedName>
        <fullName evidence="4">DUF1795 domain-containing protein</fullName>
    </recommendedName>
</protein>
<dbReference type="OrthoDB" id="2571789at2"/>
<evidence type="ECO:0000256" key="1">
    <source>
        <dbReference type="SAM" id="SignalP"/>
    </source>
</evidence>
<feature type="signal peptide" evidence="1">
    <location>
        <begin position="1"/>
        <end position="23"/>
    </location>
</feature>
<evidence type="ECO:0000313" key="3">
    <source>
        <dbReference type="Proteomes" id="UP000325218"/>
    </source>
</evidence>
<proteinExistence type="predicted"/>
<dbReference type="Gene3D" id="3.40.1000.10">
    <property type="entry name" value="Mog1/PsbP, alpha/beta/alpha sandwich"/>
    <property type="match status" value="1"/>
</dbReference>
<dbReference type="AlphaFoldDB" id="A0A5D0CLP2"/>
<sequence length="340" mass="37792">MYSKLITSLVLFALLAGCSSSPALTRNRDSSDLAATGKSTASAATEQKISITKGKYVTAPGTSLSFTLPTDFQPASGFAGYESLKHQASILILELPVPDGSQAISHLDEMYTADLLKNKGLELVSKETLTTSHQNQALLLKCSVAKDGITYTQWIYLLEGKGQKMGQIQVSAPEKQFKLIEEQITDMLSTFQWESKSLESETYYALDLPTDWKLAKQFGVMELYSKGGMFPIPEGESSLGVTNLQQTVPAKKRQAYIEKMNLKRNYYTDLEVIDSKDVEIHGYPANISYVSGIETETSKPVVKQYCYIFLDQTVIFIEADQTKDLDESEFEKIATSWKLK</sequence>
<dbReference type="EMBL" id="VSDO01000005">
    <property type="protein sequence ID" value="TYA10771.1"/>
    <property type="molecule type" value="Genomic_DNA"/>
</dbReference>
<keyword evidence="1" id="KW-0732">Signal</keyword>
<keyword evidence="3" id="KW-1185">Reference proteome</keyword>
<dbReference type="Proteomes" id="UP000325218">
    <property type="component" value="Unassembled WGS sequence"/>
</dbReference>
<dbReference type="RefSeq" id="WP_148456750.1">
    <property type="nucleotide sequence ID" value="NZ_VSDO01000005.1"/>
</dbReference>
<dbReference type="PROSITE" id="PS51257">
    <property type="entry name" value="PROKAR_LIPOPROTEIN"/>
    <property type="match status" value="1"/>
</dbReference>
<reference evidence="2 3" key="1">
    <citation type="submission" date="2019-08" db="EMBL/GenBank/DDBJ databases">
        <title>Genome sequencing of Paenibacillus faecis DSM 23593(T).</title>
        <authorList>
            <person name="Kook J.-K."/>
            <person name="Park S.-N."/>
            <person name="Lim Y.K."/>
        </authorList>
    </citation>
    <scope>NUCLEOTIDE SEQUENCE [LARGE SCALE GENOMIC DNA]</scope>
    <source>
        <strain evidence="2 3">DSM 23593</strain>
    </source>
</reference>